<dbReference type="Proteomes" id="UP000621447">
    <property type="component" value="Unassembled WGS sequence"/>
</dbReference>
<comment type="caution">
    <text evidence="1">The sequence shown here is derived from an EMBL/GenBank/DDBJ whole genome shotgun (WGS) entry which is preliminary data.</text>
</comment>
<evidence type="ECO:0000313" key="2">
    <source>
        <dbReference type="Proteomes" id="UP000621447"/>
    </source>
</evidence>
<name>A0ABX2JLG1_9SPHN</name>
<evidence type="ECO:0000313" key="1">
    <source>
        <dbReference type="EMBL" id="NTS64708.1"/>
    </source>
</evidence>
<protein>
    <submittedName>
        <fullName evidence="1">Uncharacterized protein</fullName>
    </submittedName>
</protein>
<accession>A0ABX2JLG1</accession>
<organism evidence="1 2">
    <name type="scientific">Sphingomonas hominis</name>
    <dbReference type="NCBI Taxonomy" id="2741495"/>
    <lineage>
        <taxon>Bacteria</taxon>
        <taxon>Pseudomonadati</taxon>
        <taxon>Pseudomonadota</taxon>
        <taxon>Alphaproteobacteria</taxon>
        <taxon>Sphingomonadales</taxon>
        <taxon>Sphingomonadaceae</taxon>
        <taxon>Sphingomonas</taxon>
    </lineage>
</organism>
<dbReference type="RefSeq" id="WP_174193020.1">
    <property type="nucleotide sequence ID" value="NZ_JABULH010000002.1"/>
</dbReference>
<proteinExistence type="predicted"/>
<keyword evidence="2" id="KW-1185">Reference proteome</keyword>
<sequence>MLMFAIALQSATPVVPPPAVSIEQPARISILVPVADERCVRPQGDDIIVCAGALPSQSLPLPDEAVSSKPVPVNRYLTGRGALNAEATPCAARTGGCQTGVNMLAGGTALIRGVQKLLAPGSCCEDPSEGTDALQLARDAVGGVGRLFRGKPDKSGRVAIRLDDTPPATSRVLP</sequence>
<gene>
    <name evidence="1" type="ORF">HRV97_06010</name>
</gene>
<reference evidence="1 2" key="1">
    <citation type="submission" date="2020-06" db="EMBL/GenBank/DDBJ databases">
        <title>Sphingomonas hominis sp. nov., a member of the Sphingomonas, isolated from the hair of a 22-year-old girl.</title>
        <authorList>
            <person name="Zhang D.-F."/>
            <person name="Cui X.-W."/>
        </authorList>
    </citation>
    <scope>NUCLEOTIDE SEQUENCE [LARGE SCALE GENOMIC DNA]</scope>
    <source>
        <strain evidence="1 2">HHU CXW</strain>
    </source>
</reference>
<dbReference type="EMBL" id="JABULH010000002">
    <property type="protein sequence ID" value="NTS64708.1"/>
    <property type="molecule type" value="Genomic_DNA"/>
</dbReference>